<dbReference type="SMART" id="SM00387">
    <property type="entry name" value="HATPase_c"/>
    <property type="match status" value="1"/>
</dbReference>
<evidence type="ECO:0000256" key="3">
    <source>
        <dbReference type="ARBA" id="ARBA00022741"/>
    </source>
</evidence>
<evidence type="ECO:0000256" key="8">
    <source>
        <dbReference type="RuleBase" id="RU366032"/>
    </source>
</evidence>
<keyword evidence="4 8" id="KW-0418">Kinase</keyword>
<comment type="catalytic activity">
    <reaction evidence="7">
        <text>L-seryl-[pyruvate dehydrogenase E1 alpha subunit] + ATP = O-phospho-L-seryl-[pyruvate dehydrogenase E1 alpha subunit] + ADP + H(+)</text>
        <dbReference type="Rhea" id="RHEA:23052"/>
        <dbReference type="Rhea" id="RHEA-COMP:13689"/>
        <dbReference type="Rhea" id="RHEA-COMP:13690"/>
        <dbReference type="ChEBI" id="CHEBI:15378"/>
        <dbReference type="ChEBI" id="CHEBI:29999"/>
        <dbReference type="ChEBI" id="CHEBI:30616"/>
        <dbReference type="ChEBI" id="CHEBI:83421"/>
        <dbReference type="ChEBI" id="CHEBI:456216"/>
        <dbReference type="EC" id="2.7.11.2"/>
    </reaction>
</comment>
<sequence length="452" mass="51695">MNLTVTRRSTEDSDFYVEWNLRMGPLRTQPNNSSQRMMMEILSWSLWKTRNKFIFDNVSTSVEEILASALKLQKETTELPCMATRISKKVMEEVHQWGSMKQHGVTLKYMMEFGSNPTDKNLLLSAQFLHIELPVRIARRSIELENLPCGLSQKPAVLKAHYTIVAFTFLLCCIYTNTNLVRDWYLDSFRDLRSFREIKDMSDEKEFTKIIKAIKVRHDNVVPTMALGVLQLKRIMNANTAIEDHTEIHEFLDRFFLSRIGIRMLIGQHLELHKTNPNPNCVGCIHTKMSPLDVTRNAIEDARAMCYREYGNAPEVTIYGDPDFTFPYVPSHLHHMVFELVKNSLRAVQERFVDDDRVAPPVRIIIADGIEDVTIKISDEGGGIPRSGLPKLFTYLYSTAKTNQLLDEDSDLGIANTVTMAGYGHGLPISRLYAKYFGGDLQILSMEGYGIV</sequence>
<keyword evidence="2 8" id="KW-0808">Transferase</keyword>
<dbReference type="Pfam" id="PF02518">
    <property type="entry name" value="HATPase_c"/>
    <property type="match status" value="1"/>
</dbReference>
<dbReference type="GO" id="GO:0005759">
    <property type="term" value="C:mitochondrial matrix"/>
    <property type="evidence" value="ECO:0007669"/>
    <property type="project" value="UniProtKB-SubCell"/>
</dbReference>
<dbReference type="AlphaFoldDB" id="A0A444Y0X0"/>
<dbReference type="PROSITE" id="PS50109">
    <property type="entry name" value="HIS_KIN"/>
    <property type="match status" value="1"/>
</dbReference>
<dbReference type="PANTHER" id="PTHR11947">
    <property type="entry name" value="PYRUVATE DEHYDROGENASE KINASE"/>
    <property type="match status" value="1"/>
</dbReference>
<dbReference type="SUPFAM" id="SSF55874">
    <property type="entry name" value="ATPase domain of HSP90 chaperone/DNA topoisomerase II/histidine kinase"/>
    <property type="match status" value="1"/>
</dbReference>
<name>A0A444Y0X0_ARAHY</name>
<evidence type="ECO:0000256" key="2">
    <source>
        <dbReference type="ARBA" id="ARBA00022679"/>
    </source>
</evidence>
<proteinExistence type="inferred from homology"/>
<dbReference type="SUPFAM" id="SSF69012">
    <property type="entry name" value="alpha-ketoacid dehydrogenase kinase, N-terminal domain"/>
    <property type="match status" value="1"/>
</dbReference>
<evidence type="ECO:0000256" key="4">
    <source>
        <dbReference type="ARBA" id="ARBA00022777"/>
    </source>
</evidence>
<keyword evidence="5 8" id="KW-0067">ATP-binding</keyword>
<keyword evidence="11" id="KW-1185">Reference proteome</keyword>
<reference evidence="10 11" key="1">
    <citation type="submission" date="2019-01" db="EMBL/GenBank/DDBJ databases">
        <title>Sequencing of cultivated peanut Arachis hypogaea provides insights into genome evolution and oil improvement.</title>
        <authorList>
            <person name="Chen X."/>
        </authorList>
    </citation>
    <scope>NUCLEOTIDE SEQUENCE [LARGE SCALE GENOMIC DNA]</scope>
    <source>
        <strain evidence="11">cv. Fuhuasheng</strain>
        <tissue evidence="10">Leaves</tissue>
    </source>
</reference>
<evidence type="ECO:0000313" key="10">
    <source>
        <dbReference type="EMBL" id="RYQ95563.1"/>
    </source>
</evidence>
<keyword evidence="3 8" id="KW-0547">Nucleotide-binding</keyword>
<dbReference type="InterPro" id="IPR003594">
    <property type="entry name" value="HATPase_dom"/>
</dbReference>
<dbReference type="EC" id="2.7.11.-" evidence="8"/>
<dbReference type="InterPro" id="IPR036890">
    <property type="entry name" value="HATPase_C_sf"/>
</dbReference>
<dbReference type="CDD" id="cd16929">
    <property type="entry name" value="HATPase_PDK-like"/>
    <property type="match status" value="1"/>
</dbReference>
<feature type="domain" description="Histidine kinase" evidence="9">
    <location>
        <begin position="330"/>
        <end position="452"/>
    </location>
</feature>
<dbReference type="Proteomes" id="UP000289738">
    <property type="component" value="Chromosome B08"/>
</dbReference>
<evidence type="ECO:0000256" key="6">
    <source>
        <dbReference type="ARBA" id="ARBA00023128"/>
    </source>
</evidence>
<evidence type="ECO:0000256" key="1">
    <source>
        <dbReference type="ARBA" id="ARBA00006155"/>
    </source>
</evidence>
<dbReference type="Pfam" id="PF10436">
    <property type="entry name" value="BCDHK_Adom3"/>
    <property type="match status" value="2"/>
</dbReference>
<accession>A0A444Y0X0</accession>
<comment type="subcellular location">
    <subcellularLocation>
        <location evidence="8">Mitochondrion matrix</location>
    </subcellularLocation>
</comment>
<keyword evidence="6 8" id="KW-0496">Mitochondrion</keyword>
<dbReference type="Gene3D" id="1.20.140.20">
    <property type="entry name" value="Alpha-ketoacid/pyruvate dehydrogenase kinase, N-terminal domain"/>
    <property type="match status" value="2"/>
</dbReference>
<dbReference type="InterPro" id="IPR036784">
    <property type="entry name" value="AK/P_DHK_N_sf"/>
</dbReference>
<dbReference type="Gene3D" id="3.30.565.10">
    <property type="entry name" value="Histidine kinase-like ATPase, C-terminal domain"/>
    <property type="match status" value="1"/>
</dbReference>
<organism evidence="10 11">
    <name type="scientific">Arachis hypogaea</name>
    <name type="common">Peanut</name>
    <dbReference type="NCBI Taxonomy" id="3818"/>
    <lineage>
        <taxon>Eukaryota</taxon>
        <taxon>Viridiplantae</taxon>
        <taxon>Streptophyta</taxon>
        <taxon>Embryophyta</taxon>
        <taxon>Tracheophyta</taxon>
        <taxon>Spermatophyta</taxon>
        <taxon>Magnoliopsida</taxon>
        <taxon>eudicotyledons</taxon>
        <taxon>Gunneridae</taxon>
        <taxon>Pentapetalae</taxon>
        <taxon>rosids</taxon>
        <taxon>fabids</taxon>
        <taxon>Fabales</taxon>
        <taxon>Fabaceae</taxon>
        <taxon>Papilionoideae</taxon>
        <taxon>50 kb inversion clade</taxon>
        <taxon>dalbergioids sensu lato</taxon>
        <taxon>Dalbergieae</taxon>
        <taxon>Pterocarpus clade</taxon>
        <taxon>Arachis</taxon>
    </lineage>
</organism>
<dbReference type="InterPro" id="IPR005467">
    <property type="entry name" value="His_kinase_dom"/>
</dbReference>
<comment type="similarity">
    <text evidence="1 8">Belongs to the PDK/BCKDK protein kinase family.</text>
</comment>
<dbReference type="InterPro" id="IPR018955">
    <property type="entry name" value="BCDHK/PDK_N"/>
</dbReference>
<dbReference type="GO" id="GO:0005524">
    <property type="term" value="F:ATP binding"/>
    <property type="evidence" value="ECO:0007669"/>
    <property type="project" value="UniProtKB-UniRule"/>
</dbReference>
<evidence type="ECO:0000259" key="9">
    <source>
        <dbReference type="PROSITE" id="PS50109"/>
    </source>
</evidence>
<evidence type="ECO:0000313" key="11">
    <source>
        <dbReference type="Proteomes" id="UP000289738"/>
    </source>
</evidence>
<comment type="caution">
    <text evidence="10">The sequence shown here is derived from an EMBL/GenBank/DDBJ whole genome shotgun (WGS) entry which is preliminary data.</text>
</comment>
<gene>
    <name evidence="10" type="ORF">Ahy_B08g090904</name>
</gene>
<evidence type="ECO:0000256" key="7">
    <source>
        <dbReference type="ARBA" id="ARBA00048201"/>
    </source>
</evidence>
<dbReference type="GO" id="GO:0010906">
    <property type="term" value="P:regulation of glucose metabolic process"/>
    <property type="evidence" value="ECO:0007669"/>
    <property type="project" value="TreeGrafter"/>
</dbReference>
<dbReference type="InterPro" id="IPR039028">
    <property type="entry name" value="BCKD/PDK"/>
</dbReference>
<dbReference type="EMBL" id="SDMP01000018">
    <property type="protein sequence ID" value="RYQ95563.1"/>
    <property type="molecule type" value="Genomic_DNA"/>
</dbReference>
<dbReference type="GO" id="GO:0004740">
    <property type="term" value="F:pyruvate dehydrogenase (acetyl-transferring) kinase activity"/>
    <property type="evidence" value="ECO:0007669"/>
    <property type="project" value="UniProtKB-EC"/>
</dbReference>
<dbReference type="PANTHER" id="PTHR11947:SF3">
    <property type="entry name" value="[PYRUVATE DEHYDROGENASE (ACETYL-TRANSFERRING)] KINASE, MITOCHONDRIAL"/>
    <property type="match status" value="1"/>
</dbReference>
<dbReference type="STRING" id="3818.A0A444Y0X0"/>
<evidence type="ECO:0000256" key="5">
    <source>
        <dbReference type="ARBA" id="ARBA00022840"/>
    </source>
</evidence>
<protein>
    <recommendedName>
        <fullName evidence="8">Protein-serine/threonine kinase</fullName>
        <ecNumber evidence="8">2.7.11.-</ecNumber>
    </recommendedName>
</protein>